<feature type="domain" description="DUF4219" evidence="2">
    <location>
        <begin position="17"/>
        <end position="40"/>
    </location>
</feature>
<keyword evidence="4" id="KW-1185">Reference proteome</keyword>
<evidence type="ECO:0000313" key="4">
    <source>
        <dbReference type="Proteomes" id="UP000189703"/>
    </source>
</evidence>
<feature type="transmembrane region" description="Helical" evidence="1">
    <location>
        <begin position="659"/>
        <end position="684"/>
    </location>
</feature>
<dbReference type="InterPro" id="IPR036770">
    <property type="entry name" value="Ankyrin_rpt-contain_sf"/>
</dbReference>
<dbReference type="InterPro" id="IPR025314">
    <property type="entry name" value="DUF4219"/>
</dbReference>
<reference evidence="5" key="1">
    <citation type="submission" date="2025-08" db="UniProtKB">
        <authorList>
            <consortium name="RefSeq"/>
        </authorList>
    </citation>
    <scope>IDENTIFICATION</scope>
</reference>
<dbReference type="PANTHER" id="PTHR24177">
    <property type="entry name" value="CASKIN"/>
    <property type="match status" value="1"/>
</dbReference>
<dbReference type="InterPro" id="IPR026961">
    <property type="entry name" value="PGG_dom"/>
</dbReference>
<accession>A0A1U8BKG0</accession>
<evidence type="ECO:0000259" key="2">
    <source>
        <dbReference type="Pfam" id="PF13961"/>
    </source>
</evidence>
<dbReference type="GeneID" id="104612086"/>
<dbReference type="Gene3D" id="1.25.40.20">
    <property type="entry name" value="Ankyrin repeat-containing domain"/>
    <property type="match status" value="1"/>
</dbReference>
<dbReference type="Pfam" id="PF13962">
    <property type="entry name" value="PGG"/>
    <property type="match status" value="1"/>
</dbReference>
<organism evidence="4 5">
    <name type="scientific">Nelumbo nucifera</name>
    <name type="common">Sacred lotus</name>
    <dbReference type="NCBI Taxonomy" id="4432"/>
    <lineage>
        <taxon>Eukaryota</taxon>
        <taxon>Viridiplantae</taxon>
        <taxon>Streptophyta</taxon>
        <taxon>Embryophyta</taxon>
        <taxon>Tracheophyta</taxon>
        <taxon>Spermatophyta</taxon>
        <taxon>Magnoliopsida</taxon>
        <taxon>Proteales</taxon>
        <taxon>Nelumbonaceae</taxon>
        <taxon>Nelumbo</taxon>
    </lineage>
</organism>
<evidence type="ECO:0000259" key="3">
    <source>
        <dbReference type="Pfam" id="PF13962"/>
    </source>
</evidence>
<feature type="domain" description="PGG" evidence="3">
    <location>
        <begin position="538"/>
        <end position="651"/>
    </location>
</feature>
<gene>
    <name evidence="5" type="primary">LOC104612086</name>
</gene>
<evidence type="ECO:0000313" key="5">
    <source>
        <dbReference type="RefSeq" id="XP_010277704.1"/>
    </source>
</evidence>
<dbReference type="PANTHER" id="PTHR24177:SF365">
    <property type="entry name" value="ANKYRIN REPEAT-CONTAINING PROTEIN NPR4-LIKE ISOFORM X1"/>
    <property type="match status" value="1"/>
</dbReference>
<proteinExistence type="predicted"/>
<feature type="transmembrane region" description="Helical" evidence="1">
    <location>
        <begin position="548"/>
        <end position="566"/>
    </location>
</feature>
<dbReference type="Pfam" id="PF13961">
    <property type="entry name" value="DUF4219"/>
    <property type="match status" value="1"/>
</dbReference>
<sequence length="697" mass="79295">MATSSFIVPELLKQSMENYETWSLYMERYMRGKKLWDIVENEMSGVDNIAQVKDNAKALHAILISSTPEVVSEIKTLQTAREAWLELKERHEDKYKQYRILLNTYHPTGGKFDDESIGKNQELYNAALQGDWTTAQKTLTADESKLYAKLDHFERNVHLVAAAGGNTQFLKQLFDKYGDQWVHTVLSQAAWMGKLDIAKLALEKNSLLLSLTQESLILAALSDQKNVVSYLYSQTHIQKLSQTFTCTLLESLIQADNFDIALKLTRDHPMFKEEFITSSANLLKDALKILAGRLHSFESSSNSCLGFWQRLLYSLCSTGFNVQADGSSLQQGFFQVNSSKVVYGIKQLFWYILHKLVPNAKKLHDKKLMHQQAHELTQQLFCCFLKSKDFYQTWEILGSSLIEAAKFGILEFFTMAHKYRPLILFYRDYNLNSSYHVAIQNRQEKIFKFLTNLPFWNSEGFLKEGSVDNSLLLAGKIAPAHRLKSIPGAALQMQREVQWFKTVEQRMPPLHKGHKNSEGMTAYELFSREHRELVAEGEKWLKDTATSCTLVATLIITITFAALFTVPGGNKDDLGTPIFLREVAFIAFVVSDALALFSSTTSVLMFVAILTSRYTEEAFMSSLPKKLIIGLSMLFLSLAAMMTAFSSTVFIMLDGHFRWISILLTLFASVPVTLFTLSQLPLFIDIVHSTYFFSILD</sequence>
<protein>
    <submittedName>
        <fullName evidence="5">Uncharacterized protein LOC104612086 isoform X1</fullName>
    </submittedName>
</protein>
<dbReference type="InParanoid" id="A0A1U8BKG0"/>
<keyword evidence="1" id="KW-0812">Transmembrane</keyword>
<dbReference type="Proteomes" id="UP000189703">
    <property type="component" value="Unplaced"/>
</dbReference>
<dbReference type="KEGG" id="nnu:104612086"/>
<dbReference type="STRING" id="4432.A0A1U8BKG0"/>
<evidence type="ECO:0000256" key="1">
    <source>
        <dbReference type="SAM" id="Phobius"/>
    </source>
</evidence>
<feature type="transmembrane region" description="Helical" evidence="1">
    <location>
        <begin position="586"/>
        <end position="610"/>
    </location>
</feature>
<dbReference type="GO" id="GO:0016020">
    <property type="term" value="C:membrane"/>
    <property type="evidence" value="ECO:0000318"/>
    <property type="project" value="GO_Central"/>
</dbReference>
<name>A0A1U8BKG0_NELNU</name>
<feature type="transmembrane region" description="Helical" evidence="1">
    <location>
        <begin position="631"/>
        <end position="653"/>
    </location>
</feature>
<dbReference type="SUPFAM" id="SSF48403">
    <property type="entry name" value="Ankyrin repeat"/>
    <property type="match status" value="1"/>
</dbReference>
<dbReference type="AlphaFoldDB" id="A0A1U8BKG0"/>
<dbReference type="eggNOG" id="KOG0504">
    <property type="taxonomic scope" value="Eukaryota"/>
</dbReference>
<keyword evidence="1" id="KW-1133">Transmembrane helix</keyword>
<keyword evidence="1" id="KW-0472">Membrane</keyword>
<dbReference type="RefSeq" id="XP_010277704.1">
    <property type="nucleotide sequence ID" value="XM_010279402.2"/>
</dbReference>